<dbReference type="Proteomes" id="UP000234748">
    <property type="component" value="Unassembled WGS sequence"/>
</dbReference>
<reference evidence="1 2" key="1">
    <citation type="submission" date="2017-11" db="EMBL/GenBank/DDBJ databases">
        <title>Comparitive Functional Genomics of Dry Heat Resistant strains isolated from the Viking Spacecraft.</title>
        <authorList>
            <person name="Seuylemezian A."/>
            <person name="Cooper K."/>
            <person name="Vaishampayan P."/>
        </authorList>
    </citation>
    <scope>NUCLEOTIDE SEQUENCE [LARGE SCALE GENOMIC DNA]</scope>
    <source>
        <strain evidence="1 2">V1-29</strain>
    </source>
</reference>
<dbReference type="OrthoDB" id="9780343at2"/>
<proteinExistence type="predicted"/>
<gene>
    <name evidence="1" type="ORF">CUU66_08255</name>
</gene>
<organism evidence="1 2">
    <name type="scientific">Peribacillus deserti</name>
    <dbReference type="NCBI Taxonomy" id="673318"/>
    <lineage>
        <taxon>Bacteria</taxon>
        <taxon>Bacillati</taxon>
        <taxon>Bacillota</taxon>
        <taxon>Bacilli</taxon>
        <taxon>Bacillales</taxon>
        <taxon>Bacillaceae</taxon>
        <taxon>Peribacillus</taxon>
    </lineage>
</organism>
<comment type="caution">
    <text evidence="1">The sequence shown here is derived from an EMBL/GenBank/DDBJ whole genome shotgun (WGS) entry which is preliminary data.</text>
</comment>
<dbReference type="InterPro" id="IPR018708">
    <property type="entry name" value="DUF2225"/>
</dbReference>
<dbReference type="EMBL" id="PGUY01000023">
    <property type="protein sequence ID" value="PLT30322.1"/>
    <property type="molecule type" value="Genomic_DNA"/>
</dbReference>
<evidence type="ECO:0000313" key="2">
    <source>
        <dbReference type="Proteomes" id="UP000234748"/>
    </source>
</evidence>
<dbReference type="Pfam" id="PF09986">
    <property type="entry name" value="DUF2225"/>
    <property type="match status" value="1"/>
</dbReference>
<dbReference type="AlphaFoldDB" id="A0A2N5M7L2"/>
<dbReference type="RefSeq" id="WP_101641206.1">
    <property type="nucleotide sequence ID" value="NZ_PGUY01000023.1"/>
</dbReference>
<keyword evidence="2" id="KW-1185">Reference proteome</keyword>
<evidence type="ECO:0000313" key="1">
    <source>
        <dbReference type="EMBL" id="PLT30322.1"/>
    </source>
</evidence>
<accession>A0A2N5M7L2</accession>
<sequence length="227" mass="26548">MEQITPFYEKKADCIFCGRNFSSTKLRSRFIKIVSYDTDFRPIYSHQEANSLLYKILVCPHCGFSSTDEFSASFPPFTKELIREKVTSVWVPQDFGGKRTLKDAINTYKLALYCGQLKKEKHVTSAGLLLRIAWLNRDTQPESEFRFLSLALKEYDESFSSMDYRGTQMSEIKLLYLIGEISRRVGDISKATRHFSMVIERQRQTTETKIVEMAKEQWHQIRQLQSH</sequence>
<name>A0A2N5M7L2_9BACI</name>
<protein>
    <submittedName>
        <fullName evidence="1">DUF2225 domain-containing protein</fullName>
    </submittedName>
</protein>